<dbReference type="AlphaFoldDB" id="A0A9P6AWJ5"/>
<feature type="transmembrane region" description="Helical" evidence="7">
    <location>
        <begin position="370"/>
        <end position="392"/>
    </location>
</feature>
<keyword evidence="5 7" id="KW-1133">Transmembrane helix</keyword>
<evidence type="ECO:0000256" key="2">
    <source>
        <dbReference type="ARBA" id="ARBA00005262"/>
    </source>
</evidence>
<evidence type="ECO:0000256" key="1">
    <source>
        <dbReference type="ARBA" id="ARBA00004651"/>
    </source>
</evidence>
<keyword evidence="6 7" id="KW-0472">Membrane</keyword>
<proteinExistence type="inferred from homology"/>
<feature type="transmembrane region" description="Helical" evidence="7">
    <location>
        <begin position="270"/>
        <end position="287"/>
    </location>
</feature>
<evidence type="ECO:0000313" key="8">
    <source>
        <dbReference type="EMBL" id="KAF9513252.1"/>
    </source>
</evidence>
<evidence type="ECO:0000256" key="3">
    <source>
        <dbReference type="ARBA" id="ARBA00022475"/>
    </source>
</evidence>
<evidence type="ECO:0008006" key="10">
    <source>
        <dbReference type="Google" id="ProtNLM"/>
    </source>
</evidence>
<dbReference type="Proteomes" id="UP000886523">
    <property type="component" value="Unassembled WGS sequence"/>
</dbReference>
<protein>
    <recommendedName>
        <fullName evidence="10">Chromate transporter</fullName>
    </recommendedName>
</protein>
<dbReference type="PANTHER" id="PTHR33567:SF3">
    <property type="entry name" value="CHROMATE ION TRANSPORTER (EUROFUNG)"/>
    <property type="match status" value="1"/>
</dbReference>
<gene>
    <name evidence="8" type="ORF">BS47DRAFT_1393497</name>
</gene>
<keyword evidence="4 7" id="KW-0812">Transmembrane</keyword>
<evidence type="ECO:0000256" key="4">
    <source>
        <dbReference type="ARBA" id="ARBA00022692"/>
    </source>
</evidence>
<dbReference type="GO" id="GO:0015109">
    <property type="term" value="F:chromate transmembrane transporter activity"/>
    <property type="evidence" value="ECO:0007669"/>
    <property type="project" value="InterPro"/>
</dbReference>
<keyword evidence="9" id="KW-1185">Reference proteome</keyword>
<keyword evidence="3" id="KW-1003">Cell membrane</keyword>
<reference evidence="8" key="1">
    <citation type="journal article" date="2020" name="Nat. Commun.">
        <title>Large-scale genome sequencing of mycorrhizal fungi provides insights into the early evolution of symbiotic traits.</title>
        <authorList>
            <person name="Miyauchi S."/>
            <person name="Kiss E."/>
            <person name="Kuo A."/>
            <person name="Drula E."/>
            <person name="Kohler A."/>
            <person name="Sanchez-Garcia M."/>
            <person name="Morin E."/>
            <person name="Andreopoulos B."/>
            <person name="Barry K.W."/>
            <person name="Bonito G."/>
            <person name="Buee M."/>
            <person name="Carver A."/>
            <person name="Chen C."/>
            <person name="Cichocki N."/>
            <person name="Clum A."/>
            <person name="Culley D."/>
            <person name="Crous P.W."/>
            <person name="Fauchery L."/>
            <person name="Girlanda M."/>
            <person name="Hayes R.D."/>
            <person name="Keri Z."/>
            <person name="LaButti K."/>
            <person name="Lipzen A."/>
            <person name="Lombard V."/>
            <person name="Magnuson J."/>
            <person name="Maillard F."/>
            <person name="Murat C."/>
            <person name="Nolan M."/>
            <person name="Ohm R.A."/>
            <person name="Pangilinan J."/>
            <person name="Pereira M.F."/>
            <person name="Perotto S."/>
            <person name="Peter M."/>
            <person name="Pfister S."/>
            <person name="Riley R."/>
            <person name="Sitrit Y."/>
            <person name="Stielow J.B."/>
            <person name="Szollosi G."/>
            <person name="Zifcakova L."/>
            <person name="Stursova M."/>
            <person name="Spatafora J.W."/>
            <person name="Tedersoo L."/>
            <person name="Vaario L.M."/>
            <person name="Yamada A."/>
            <person name="Yan M."/>
            <person name="Wang P."/>
            <person name="Xu J."/>
            <person name="Bruns T."/>
            <person name="Baldrian P."/>
            <person name="Vilgalys R."/>
            <person name="Dunand C."/>
            <person name="Henrissat B."/>
            <person name="Grigoriev I.V."/>
            <person name="Hibbett D."/>
            <person name="Nagy L.G."/>
            <person name="Martin F.M."/>
        </authorList>
    </citation>
    <scope>NUCLEOTIDE SEQUENCE</scope>
    <source>
        <strain evidence="8">UP504</strain>
    </source>
</reference>
<dbReference type="Pfam" id="PF02417">
    <property type="entry name" value="Chromate_transp"/>
    <property type="match status" value="2"/>
</dbReference>
<name>A0A9P6AWJ5_9AGAM</name>
<comment type="caution">
    <text evidence="8">The sequence shown here is derived from an EMBL/GenBank/DDBJ whole genome shotgun (WGS) entry which is preliminary data.</text>
</comment>
<sequence>MGDSVKMAGLRLSHVLTGYIVNFDVLGSYPQILQHASGSLCGERRMASMFTPSSVSGVHLSFRIGRGATGLCSGQPGASSQPRGRHRTHVVLVPLCDRSPSAIPPSSLKSRIKDTFKAHWHLGFTSFGGPGTHVVIFERLFVERLLWLDPRTFADLFSISNALPGPGSTQLAFSIALVKYGELAGILAFLLFALPGALGMSALGFAVQKFPNELPQIVLAVLTGINAAGSLIPTEYAHAVCLTRSSAVGLIALAAYKLSLTTVTDRITRLLLCLSAAIGLLYTSIWLDAEKKDGESSASPVVADLAPLLAPSDSPSALEPLLASLFTVSPTMLLETSVSVPKSISFLVLFICTFVSGVIFRAAVSNAPRIWNFGVNLFIAGSIIFGGGPVVIPVLREYAVDPGWVLDRDFLFGFAILQAFPGPNFNFSAYLGVLANPEHPVLGALTGWIAIFTPGLILKFALLPFYVKLREKRVARSLLRGLNAAAVGLIFVAVVQLWKAGARTVKGPTTLESDTWCLIVGSMSFVSVQWYNNPPPVAIVMGGIAGLACKMGRIPSVPSG</sequence>
<feature type="transmembrane region" description="Helical" evidence="7">
    <location>
        <begin position="183"/>
        <end position="207"/>
    </location>
</feature>
<comment type="subcellular location">
    <subcellularLocation>
        <location evidence="1">Cell membrane</location>
        <topology evidence="1">Multi-pass membrane protein</topology>
    </subcellularLocation>
</comment>
<dbReference type="OrthoDB" id="2160638at2759"/>
<dbReference type="PANTHER" id="PTHR33567">
    <property type="entry name" value="CHROMATE ION TRANSPORTER (EUROFUNG)"/>
    <property type="match status" value="1"/>
</dbReference>
<organism evidence="8 9">
    <name type="scientific">Hydnum rufescens UP504</name>
    <dbReference type="NCBI Taxonomy" id="1448309"/>
    <lineage>
        <taxon>Eukaryota</taxon>
        <taxon>Fungi</taxon>
        <taxon>Dikarya</taxon>
        <taxon>Basidiomycota</taxon>
        <taxon>Agaricomycotina</taxon>
        <taxon>Agaricomycetes</taxon>
        <taxon>Cantharellales</taxon>
        <taxon>Hydnaceae</taxon>
        <taxon>Hydnum</taxon>
    </lineage>
</organism>
<comment type="similarity">
    <text evidence="2">Belongs to the chromate ion transporter (CHR) (TC 2.A.51) family.</text>
</comment>
<evidence type="ECO:0000256" key="7">
    <source>
        <dbReference type="SAM" id="Phobius"/>
    </source>
</evidence>
<dbReference type="EMBL" id="MU128975">
    <property type="protein sequence ID" value="KAF9513252.1"/>
    <property type="molecule type" value="Genomic_DNA"/>
</dbReference>
<dbReference type="InterPro" id="IPR003370">
    <property type="entry name" value="Chromate_transpt"/>
</dbReference>
<feature type="transmembrane region" description="Helical" evidence="7">
    <location>
        <begin position="346"/>
        <end position="364"/>
    </location>
</feature>
<evidence type="ECO:0000313" key="9">
    <source>
        <dbReference type="Proteomes" id="UP000886523"/>
    </source>
</evidence>
<feature type="transmembrane region" description="Helical" evidence="7">
    <location>
        <begin position="441"/>
        <end position="466"/>
    </location>
</feature>
<feature type="transmembrane region" description="Helical" evidence="7">
    <location>
        <begin position="478"/>
        <end position="498"/>
    </location>
</feature>
<evidence type="ECO:0000256" key="6">
    <source>
        <dbReference type="ARBA" id="ARBA00023136"/>
    </source>
</evidence>
<evidence type="ECO:0000256" key="5">
    <source>
        <dbReference type="ARBA" id="ARBA00022989"/>
    </source>
</evidence>
<dbReference type="GO" id="GO:0005886">
    <property type="term" value="C:plasma membrane"/>
    <property type="evidence" value="ECO:0007669"/>
    <property type="project" value="UniProtKB-SubCell"/>
</dbReference>
<accession>A0A9P6AWJ5</accession>